<keyword evidence="2" id="KW-1185">Reference proteome</keyword>
<dbReference type="OrthoDB" id="10281868at2759"/>
<evidence type="ECO:0000313" key="1">
    <source>
        <dbReference type="EMBL" id="GFU08266.1"/>
    </source>
</evidence>
<protein>
    <submittedName>
        <fullName evidence="1">Uncharacterized protein</fullName>
    </submittedName>
</protein>
<reference evidence="1" key="1">
    <citation type="submission" date="2020-08" db="EMBL/GenBank/DDBJ databases">
        <title>Multicomponent nature underlies the extraordinary mechanical properties of spider dragline silk.</title>
        <authorList>
            <person name="Kono N."/>
            <person name="Nakamura H."/>
            <person name="Mori M."/>
            <person name="Yoshida Y."/>
            <person name="Ohtoshi R."/>
            <person name="Malay A.D."/>
            <person name="Moran D.A.P."/>
            <person name="Tomita M."/>
            <person name="Numata K."/>
            <person name="Arakawa K."/>
        </authorList>
    </citation>
    <scope>NUCLEOTIDE SEQUENCE</scope>
</reference>
<proteinExistence type="predicted"/>
<dbReference type="Proteomes" id="UP000887013">
    <property type="component" value="Unassembled WGS sequence"/>
</dbReference>
<evidence type="ECO:0000313" key="2">
    <source>
        <dbReference type="Proteomes" id="UP000887013"/>
    </source>
</evidence>
<sequence length="105" mass="12021">MAEFPPRPGAEALIVREQRMNRGKKIPSFSDTQQTAAGSHLEKFSGVVYLIITQVTDYDSFRDRARFYGSKIILSLLKSPYCSTRWDNLRGDTPSKRYDTSLIKE</sequence>
<gene>
    <name evidence="1" type="ORF">NPIL_429241</name>
</gene>
<name>A0A8X6QDN1_NEPPI</name>
<accession>A0A8X6QDN1</accession>
<dbReference type="AlphaFoldDB" id="A0A8X6QDN1"/>
<dbReference type="EMBL" id="BMAW01077818">
    <property type="protein sequence ID" value="GFU08266.1"/>
    <property type="molecule type" value="Genomic_DNA"/>
</dbReference>
<organism evidence="1 2">
    <name type="scientific">Nephila pilipes</name>
    <name type="common">Giant wood spider</name>
    <name type="synonym">Nephila maculata</name>
    <dbReference type="NCBI Taxonomy" id="299642"/>
    <lineage>
        <taxon>Eukaryota</taxon>
        <taxon>Metazoa</taxon>
        <taxon>Ecdysozoa</taxon>
        <taxon>Arthropoda</taxon>
        <taxon>Chelicerata</taxon>
        <taxon>Arachnida</taxon>
        <taxon>Araneae</taxon>
        <taxon>Araneomorphae</taxon>
        <taxon>Entelegynae</taxon>
        <taxon>Araneoidea</taxon>
        <taxon>Nephilidae</taxon>
        <taxon>Nephila</taxon>
    </lineage>
</organism>
<comment type="caution">
    <text evidence="1">The sequence shown here is derived from an EMBL/GenBank/DDBJ whole genome shotgun (WGS) entry which is preliminary data.</text>
</comment>